<accession>A0A7G3UMR9</accession>
<keyword evidence="2" id="KW-1185">Reference proteome</keyword>
<evidence type="ECO:0000313" key="2">
    <source>
        <dbReference type="Proteomes" id="UP000005940"/>
    </source>
</evidence>
<reference evidence="1 2" key="1">
    <citation type="journal article" date="2012" name="J. Bacteriol.">
        <title>Draft genome of Streptomyces tsukubaensis NRRL 18488, the producer of the clinically important immunosuppressant tacrolimus (FK506).</title>
        <authorList>
            <person name="Barreiro C."/>
            <person name="Prieto C."/>
            <person name="Sola-Landa A."/>
            <person name="Solera E."/>
            <person name="Martinez-Castro M."/>
            <person name="Perez-Redondo R."/>
            <person name="Garcia-Estrada C."/>
            <person name="Aparicio J.F."/>
            <person name="Fernandez-Martinez L.T."/>
            <person name="Santos-Aberturas J."/>
            <person name="Salehi-Najafabadi Z."/>
            <person name="Rodriguez-Garcia A."/>
            <person name="Tauch A."/>
            <person name="Martin J.F."/>
        </authorList>
    </citation>
    <scope>NUCLEOTIDE SEQUENCE [LARGE SCALE GENOMIC DNA]</scope>
    <source>
        <strain evidence="2">DSM 42081 / NBRC 108919 / NRRL 18488 / 9993</strain>
    </source>
</reference>
<organism evidence="1 2">
    <name type="scientific">Streptomyces tsukubensis (strain DSM 42081 / NBRC 108919 / NRRL 18488 / 9993)</name>
    <dbReference type="NCBI Taxonomy" id="1114943"/>
    <lineage>
        <taxon>Bacteria</taxon>
        <taxon>Bacillati</taxon>
        <taxon>Actinomycetota</taxon>
        <taxon>Actinomycetes</taxon>
        <taxon>Kitasatosporales</taxon>
        <taxon>Streptomycetaceae</taxon>
        <taxon>Streptomyces</taxon>
    </lineage>
</organism>
<dbReference type="AlphaFoldDB" id="A0A7G3UMR9"/>
<dbReference type="EMBL" id="CP029159">
    <property type="protein sequence ID" value="QKM71596.1"/>
    <property type="molecule type" value="Genomic_DNA"/>
</dbReference>
<sequence>MHSYAGSGPYCYTHSLTMAAGAGTGRPLPSPAVVETLTGSAFGFQLIGGTLPLFDPYAWDPELGLDQAVALLGLDCERTSGGTAEEALERLRTAAVHGPVLVGPVDMGLLLYRPGTPEPGQGDHYVVVLDIGPDGTVLLHDPEGFPYATLGAPAFLAAWRADAVPYTDEPYIMRTGFVREREVTGEQALRDSLPLAARWLGGRDDLPVPPGTLGAAAGVAGFAELVKAGLEPGLRLLLQHFAVRVGARRASDAADCLARLGLTGAAGTAREQARLIGALQGPVVTGDVAALSAVLERLAPTYEELRAALEHAR</sequence>
<dbReference type="Proteomes" id="UP000005940">
    <property type="component" value="Chromosome"/>
</dbReference>
<gene>
    <name evidence="1" type="ORF">STSU_014065</name>
</gene>
<name>A0A7G3UMR9_STRT9</name>
<proteinExistence type="predicted"/>
<evidence type="ECO:0000313" key="1">
    <source>
        <dbReference type="EMBL" id="QKM71596.1"/>
    </source>
</evidence>
<protein>
    <submittedName>
        <fullName evidence="1">Uncharacterized protein</fullName>
    </submittedName>
</protein>